<dbReference type="STRING" id="38488.A0A4Y8CDM5"/>
<evidence type="ECO:0000256" key="5">
    <source>
        <dbReference type="SAM" id="Phobius"/>
    </source>
</evidence>
<dbReference type="InterPro" id="IPR002685">
    <property type="entry name" value="Glyco_trans_15"/>
</dbReference>
<feature type="compositionally biased region" description="Polar residues" evidence="4">
    <location>
        <begin position="20"/>
        <end position="29"/>
    </location>
</feature>
<dbReference type="GO" id="GO:0016020">
    <property type="term" value="C:membrane"/>
    <property type="evidence" value="ECO:0007669"/>
    <property type="project" value="InterPro"/>
</dbReference>
<keyword evidence="3" id="KW-0808">Transferase</keyword>
<dbReference type="PANTHER" id="PTHR31121:SF7">
    <property type="entry name" value="MANNOSYLTRANSFERASE KTR4-RELATED"/>
    <property type="match status" value="1"/>
</dbReference>
<dbReference type="OrthoDB" id="202470at2759"/>
<dbReference type="GO" id="GO:0006487">
    <property type="term" value="P:protein N-linked glycosylation"/>
    <property type="evidence" value="ECO:0007669"/>
    <property type="project" value="TreeGrafter"/>
</dbReference>
<dbReference type="SUPFAM" id="SSF53448">
    <property type="entry name" value="Nucleotide-diphospho-sugar transferases"/>
    <property type="match status" value="1"/>
</dbReference>
<evidence type="ECO:0000256" key="4">
    <source>
        <dbReference type="SAM" id="MobiDB-lite"/>
    </source>
</evidence>
<dbReference type="Gene3D" id="3.90.550.10">
    <property type="entry name" value="Spore Coat Polysaccharide Biosynthesis Protein SpsA, Chain A"/>
    <property type="match status" value="1"/>
</dbReference>
<evidence type="ECO:0000256" key="1">
    <source>
        <dbReference type="ARBA" id="ARBA00007677"/>
    </source>
</evidence>
<dbReference type="GO" id="GO:0000032">
    <property type="term" value="P:cell wall mannoprotein biosynthetic process"/>
    <property type="evidence" value="ECO:0007669"/>
    <property type="project" value="TreeGrafter"/>
</dbReference>
<keyword evidence="5" id="KW-1133">Transmembrane helix</keyword>
<evidence type="ECO:0000313" key="6">
    <source>
        <dbReference type="EMBL" id="TEY27490.1"/>
    </source>
</evidence>
<comment type="caution">
    <text evidence="6">The sequence shown here is derived from an EMBL/GenBank/DDBJ whole genome shotgun (WGS) entry which is preliminary data.</text>
</comment>
<accession>A0A4Y8CDM5</accession>
<keyword evidence="2" id="KW-0328">Glycosyltransferase</keyword>
<feature type="transmembrane region" description="Helical" evidence="5">
    <location>
        <begin position="121"/>
        <end position="142"/>
    </location>
</feature>
<name>A0A4Y8CDM5_9HELO</name>
<reference evidence="6 7" key="1">
    <citation type="submission" date="2017-11" db="EMBL/GenBank/DDBJ databases">
        <title>Comparative genomics of Botrytis spp.</title>
        <authorList>
            <person name="Valero-Jimenez C.A."/>
            <person name="Tapia P."/>
            <person name="Veloso J."/>
            <person name="Silva-Moreno E."/>
            <person name="Staats M."/>
            <person name="Valdes J.H."/>
            <person name="Van Kan J.A.L."/>
        </authorList>
    </citation>
    <scope>NUCLEOTIDE SEQUENCE [LARGE SCALE GENOMIC DNA]</scope>
    <source>
        <strain evidence="6 7">MUCL2830</strain>
    </source>
</reference>
<dbReference type="Proteomes" id="UP000297299">
    <property type="component" value="Unassembled WGS sequence"/>
</dbReference>
<keyword evidence="7" id="KW-1185">Reference proteome</keyword>
<comment type="similarity">
    <text evidence="1">Belongs to the glycosyltransferase 15 family.</text>
</comment>
<dbReference type="EMBL" id="PHWZ01001104">
    <property type="protein sequence ID" value="TEY27490.1"/>
    <property type="molecule type" value="Genomic_DNA"/>
</dbReference>
<dbReference type="InterPro" id="IPR029044">
    <property type="entry name" value="Nucleotide-diphossugar_trans"/>
</dbReference>
<sequence length="413" mass="48883">MDTPRRKLGTGIRSPIPQTPKRSGSSESAWSFGEISSEKSDSTGDTTFWRTPREKLKENGGRLDRWKTRISLKIGKGLRMIARWSRLKRREDWNGANRWMMRVKLKIKRRERKFSTSTRRLYRFFVFMLGFCIISTLLFYFFPSSTYTSSSLPDVHTLGSYIPIQPFLSSPTPQSKAQKKNPDPIKWLQENSNNRYAITDIPKSWASKISDWQYPRPKAALISLVRNSELEGMLQSMRQLEARWNHKYMYPWIFLNDEPFSQEFIEKTRNATAAECRYEVVPEEYWTMPEWVDEGRFMNSLDYLGTIGVGKGWMVSYHHMCRWNSGFFFRMGVLQGVEWYWRVEPDVHFFCNINYDIFRFMRDNNLKYGFNMNILDDARSFPSLWTKTRAFATANPHLLHPDADLDWLLDKGE</sequence>
<evidence type="ECO:0000256" key="3">
    <source>
        <dbReference type="ARBA" id="ARBA00022679"/>
    </source>
</evidence>
<dbReference type="AlphaFoldDB" id="A0A4Y8CDM5"/>
<organism evidence="6 7">
    <name type="scientific">Botryotinia calthae</name>
    <dbReference type="NCBI Taxonomy" id="38488"/>
    <lineage>
        <taxon>Eukaryota</taxon>
        <taxon>Fungi</taxon>
        <taxon>Dikarya</taxon>
        <taxon>Ascomycota</taxon>
        <taxon>Pezizomycotina</taxon>
        <taxon>Leotiomycetes</taxon>
        <taxon>Helotiales</taxon>
        <taxon>Sclerotiniaceae</taxon>
        <taxon>Botryotinia</taxon>
    </lineage>
</organism>
<protein>
    <submittedName>
        <fullName evidence="6">Uncharacterized protein</fullName>
    </submittedName>
</protein>
<dbReference type="GO" id="GO:0006493">
    <property type="term" value="P:protein O-linked glycosylation"/>
    <property type="evidence" value="ECO:0007669"/>
    <property type="project" value="TreeGrafter"/>
</dbReference>
<gene>
    <name evidence="6" type="ORF">BOTCAL_1108g00020</name>
</gene>
<dbReference type="GO" id="GO:0005794">
    <property type="term" value="C:Golgi apparatus"/>
    <property type="evidence" value="ECO:0007669"/>
    <property type="project" value="TreeGrafter"/>
</dbReference>
<dbReference type="Pfam" id="PF01793">
    <property type="entry name" value="Glyco_transf_15"/>
    <property type="match status" value="1"/>
</dbReference>
<evidence type="ECO:0000256" key="2">
    <source>
        <dbReference type="ARBA" id="ARBA00022676"/>
    </source>
</evidence>
<proteinExistence type="inferred from homology"/>
<dbReference type="GO" id="GO:0000026">
    <property type="term" value="F:alpha-1,2-mannosyltransferase activity"/>
    <property type="evidence" value="ECO:0007669"/>
    <property type="project" value="TreeGrafter"/>
</dbReference>
<keyword evidence="5" id="KW-0812">Transmembrane</keyword>
<evidence type="ECO:0000313" key="7">
    <source>
        <dbReference type="Proteomes" id="UP000297299"/>
    </source>
</evidence>
<keyword evidence="5" id="KW-0472">Membrane</keyword>
<dbReference type="PANTHER" id="PTHR31121">
    <property type="entry name" value="ALPHA-1,2 MANNOSYLTRANSFERASE KTR1"/>
    <property type="match status" value="1"/>
</dbReference>
<feature type="region of interest" description="Disordered" evidence="4">
    <location>
        <begin position="1"/>
        <end position="51"/>
    </location>
</feature>